<evidence type="ECO:0000313" key="1">
    <source>
        <dbReference type="EMBL" id="AVY95784.1"/>
    </source>
</evidence>
<proteinExistence type="predicted"/>
<reference evidence="1 2" key="1">
    <citation type="submission" date="2018-04" db="EMBL/GenBank/DDBJ databases">
        <title>Denitrifier Microvirgula.</title>
        <authorList>
            <person name="Anderson E."/>
            <person name="Jang J."/>
            <person name="Ishii S."/>
        </authorList>
    </citation>
    <scope>NUCLEOTIDE SEQUENCE [LARGE SCALE GENOMIC DNA]</scope>
    <source>
        <strain evidence="1 2">BE2.4</strain>
    </source>
</reference>
<sequence length="205" mass="21674">MADYLTRVAEAVRDACAAEAFMETTLAVEYVSVACPGEIISNMILNNIDLPAVIASVPRPEPVAWIIDWPDEPELGHHLAENPSRYGRSRGLYAEPVAAQVAVPEQWQAVARECVSHINDGRTQPALSRSLRKLSAMLAAAPEAPQPAGDVATLHEQNAALVAALQAFVSFADGRRAELGELSPERSDVVASALAALASAKGGAE</sequence>
<evidence type="ECO:0000313" key="2">
    <source>
        <dbReference type="Proteomes" id="UP000244173"/>
    </source>
</evidence>
<organism evidence="1 2">
    <name type="scientific">Microvirgula aerodenitrificans</name>
    <dbReference type="NCBI Taxonomy" id="57480"/>
    <lineage>
        <taxon>Bacteria</taxon>
        <taxon>Pseudomonadati</taxon>
        <taxon>Pseudomonadota</taxon>
        <taxon>Betaproteobacteria</taxon>
        <taxon>Neisseriales</taxon>
        <taxon>Aquaspirillaceae</taxon>
        <taxon>Microvirgula</taxon>
    </lineage>
</organism>
<keyword evidence="2" id="KW-1185">Reference proteome</keyword>
<dbReference type="EMBL" id="CP028519">
    <property type="protein sequence ID" value="AVY95784.1"/>
    <property type="molecule type" value="Genomic_DNA"/>
</dbReference>
<dbReference type="KEGG" id="maer:DAI18_18340"/>
<dbReference type="Proteomes" id="UP000244173">
    <property type="component" value="Chromosome"/>
</dbReference>
<name>A0A2S0PEH4_9NEIS</name>
<dbReference type="RefSeq" id="WP_107890174.1">
    <property type="nucleotide sequence ID" value="NZ_CP028519.1"/>
</dbReference>
<dbReference type="AlphaFoldDB" id="A0A2S0PEH4"/>
<accession>A0A2S0PEH4</accession>
<dbReference type="OrthoDB" id="8657306at2"/>
<gene>
    <name evidence="1" type="ORF">DAI18_18340</name>
</gene>
<protein>
    <submittedName>
        <fullName evidence="1">Uncharacterized protein</fullName>
    </submittedName>
</protein>